<evidence type="ECO:0000313" key="4">
    <source>
        <dbReference type="Proteomes" id="UP000694044"/>
    </source>
</evidence>
<evidence type="ECO:0000256" key="1">
    <source>
        <dbReference type="SAM" id="MobiDB-lite"/>
    </source>
</evidence>
<evidence type="ECO:0000313" key="3">
    <source>
        <dbReference type="EMBL" id="KAG7392345.1"/>
    </source>
</evidence>
<dbReference type="Proteomes" id="UP000694044">
    <property type="component" value="Unassembled WGS sequence"/>
</dbReference>
<protein>
    <submittedName>
        <fullName evidence="3">Uncharacterized protein</fullName>
    </submittedName>
</protein>
<keyword evidence="2" id="KW-0472">Membrane</keyword>
<dbReference type="AlphaFoldDB" id="A0A8T1WGM0"/>
<keyword evidence="4" id="KW-1185">Reference proteome</keyword>
<feature type="compositionally biased region" description="Low complexity" evidence="1">
    <location>
        <begin position="1"/>
        <end position="15"/>
    </location>
</feature>
<organism evidence="3 4">
    <name type="scientific">Phytophthora pseudosyringae</name>
    <dbReference type="NCBI Taxonomy" id="221518"/>
    <lineage>
        <taxon>Eukaryota</taxon>
        <taxon>Sar</taxon>
        <taxon>Stramenopiles</taxon>
        <taxon>Oomycota</taxon>
        <taxon>Peronosporomycetes</taxon>
        <taxon>Peronosporales</taxon>
        <taxon>Peronosporaceae</taxon>
        <taxon>Phytophthora</taxon>
    </lineage>
</organism>
<feature type="region of interest" description="Disordered" evidence="1">
    <location>
        <begin position="1"/>
        <end position="39"/>
    </location>
</feature>
<dbReference type="EMBL" id="JAGDFM010000011">
    <property type="protein sequence ID" value="KAG7392345.1"/>
    <property type="molecule type" value="Genomic_DNA"/>
</dbReference>
<evidence type="ECO:0000256" key="2">
    <source>
        <dbReference type="SAM" id="Phobius"/>
    </source>
</evidence>
<sequence>METKPPTAATAASSTQNEGAVKDASLLSPRRRDNHKDYDSDLWETPQMARDSGAITVNYGLFINNVVRFLIYAVFFYFAVKRAMLVDAEIE</sequence>
<reference evidence="3" key="1">
    <citation type="submission" date="2021-02" db="EMBL/GenBank/DDBJ databases">
        <authorList>
            <person name="Palmer J.M."/>
        </authorList>
    </citation>
    <scope>NUCLEOTIDE SEQUENCE</scope>
    <source>
        <strain evidence="3">SCRP734</strain>
    </source>
</reference>
<name>A0A8T1WGM0_9STRA</name>
<keyword evidence="2" id="KW-1133">Transmembrane helix</keyword>
<gene>
    <name evidence="3" type="ORF">PHYPSEUDO_000753</name>
</gene>
<comment type="caution">
    <text evidence="3">The sequence shown here is derived from an EMBL/GenBank/DDBJ whole genome shotgun (WGS) entry which is preliminary data.</text>
</comment>
<feature type="compositionally biased region" description="Basic and acidic residues" evidence="1">
    <location>
        <begin position="30"/>
        <end position="39"/>
    </location>
</feature>
<dbReference type="OrthoDB" id="10010920at2759"/>
<proteinExistence type="predicted"/>
<keyword evidence="2" id="KW-0812">Transmembrane</keyword>
<feature type="transmembrane region" description="Helical" evidence="2">
    <location>
        <begin position="59"/>
        <end position="80"/>
    </location>
</feature>
<accession>A0A8T1WGM0</accession>